<dbReference type="Proteomes" id="UP000753802">
    <property type="component" value="Unassembled WGS sequence"/>
</dbReference>
<evidence type="ECO:0000256" key="1">
    <source>
        <dbReference type="SAM" id="Phobius"/>
    </source>
</evidence>
<evidence type="ECO:0000259" key="2">
    <source>
        <dbReference type="Pfam" id="PF05569"/>
    </source>
</evidence>
<feature type="transmembrane region" description="Helical" evidence="1">
    <location>
        <begin position="6"/>
        <end position="22"/>
    </location>
</feature>
<sequence>MIYLLKSTACLGILLLVYLLFLEKEKMHRFNRLYLLGSIVFSFVVPLISFSVTAETLPLLQADYFVIGEEPLSAVITQASPSPVAAPVVTGNIVPFTMIVYALVTLVLLTRFVRNLYRVLSGAWRNKTVPYRGAKLVLMNERTASYSFLHYVFINGEAYANNGIEEEIITHELTHVRQKHSWDVIFIELLQAVLWFNPLLIFYKKAIQLNHEYLADEAVIRTYADVPAYQLLLLDKTCSESASLFTSNFNYSITKKRLIMMTKNYNRVTALLKKITLVPVFAITLIVFSAKEMLAQQTKPNKVQDQKKVAEEIAPAIVPNPPYPPGSGASQEELNEYNAIIDKNITVTKHGHKTLPQVSPGERARMVIIYKHMNNAQRGLARAVFWKKPTPNPPKHPTAEQFEDFKNADLYGVWIGSKKISNEELNNYKAEDFGRADVSRLHYTEEMKKNIMKKFNLTKMYKYQVDLYKTEDAEHDYKQQLASPPEYLMFRVSIEGDRHVLRVVK</sequence>
<feature type="transmembrane region" description="Helical" evidence="1">
    <location>
        <begin position="271"/>
        <end position="290"/>
    </location>
</feature>
<dbReference type="InterPro" id="IPR052173">
    <property type="entry name" value="Beta-lactam_resp_regulator"/>
</dbReference>
<proteinExistence type="predicted"/>
<evidence type="ECO:0000313" key="3">
    <source>
        <dbReference type="EMBL" id="NCI48656.1"/>
    </source>
</evidence>
<feature type="transmembrane region" description="Helical" evidence="1">
    <location>
        <begin position="34"/>
        <end position="54"/>
    </location>
</feature>
<reference evidence="3 4" key="1">
    <citation type="submission" date="2020-01" db="EMBL/GenBank/DDBJ databases">
        <title>Genome analysis.</title>
        <authorList>
            <person name="Wu S."/>
            <person name="Wang G."/>
        </authorList>
    </citation>
    <scope>NUCLEOTIDE SEQUENCE [LARGE SCALE GENOMIC DNA]</scope>
    <source>
        <strain evidence="3 4">SYL130</strain>
    </source>
</reference>
<keyword evidence="1" id="KW-0472">Membrane</keyword>
<organism evidence="3 4">
    <name type="scientific">Sediminibacterium roseum</name>
    <dbReference type="NCBI Taxonomy" id="1978412"/>
    <lineage>
        <taxon>Bacteria</taxon>
        <taxon>Pseudomonadati</taxon>
        <taxon>Bacteroidota</taxon>
        <taxon>Chitinophagia</taxon>
        <taxon>Chitinophagales</taxon>
        <taxon>Chitinophagaceae</taxon>
        <taxon>Sediminibacterium</taxon>
    </lineage>
</organism>
<feature type="transmembrane region" description="Helical" evidence="1">
    <location>
        <begin position="93"/>
        <end position="113"/>
    </location>
</feature>
<protein>
    <submittedName>
        <fullName evidence="3">M56 family metallopeptidase</fullName>
    </submittedName>
</protein>
<dbReference type="Pfam" id="PF05569">
    <property type="entry name" value="Peptidase_M56"/>
    <property type="match status" value="1"/>
</dbReference>
<keyword evidence="4" id="KW-1185">Reference proteome</keyword>
<dbReference type="EMBL" id="JAACJS010000002">
    <property type="protein sequence ID" value="NCI48656.1"/>
    <property type="molecule type" value="Genomic_DNA"/>
</dbReference>
<dbReference type="PANTHER" id="PTHR34978:SF3">
    <property type="entry name" value="SLR0241 PROTEIN"/>
    <property type="match status" value="1"/>
</dbReference>
<comment type="caution">
    <text evidence="3">The sequence shown here is derived from an EMBL/GenBank/DDBJ whole genome shotgun (WGS) entry which is preliminary data.</text>
</comment>
<feature type="domain" description="Peptidase M56" evidence="2">
    <location>
        <begin position="167"/>
        <end position="260"/>
    </location>
</feature>
<keyword evidence="1" id="KW-1133">Transmembrane helix</keyword>
<accession>A0ABW9ZNK0</accession>
<name>A0ABW9ZNK0_9BACT</name>
<evidence type="ECO:0000313" key="4">
    <source>
        <dbReference type="Proteomes" id="UP000753802"/>
    </source>
</evidence>
<dbReference type="InterPro" id="IPR008756">
    <property type="entry name" value="Peptidase_M56"/>
</dbReference>
<dbReference type="RefSeq" id="WP_161816974.1">
    <property type="nucleotide sequence ID" value="NZ_JAACJS010000002.1"/>
</dbReference>
<keyword evidence="1" id="KW-0812">Transmembrane</keyword>
<gene>
    <name evidence="3" type="ORF">GWC95_01885</name>
</gene>
<dbReference type="PANTHER" id="PTHR34978">
    <property type="entry name" value="POSSIBLE SENSOR-TRANSDUCER PROTEIN BLAR"/>
    <property type="match status" value="1"/>
</dbReference>
<dbReference type="CDD" id="cd07341">
    <property type="entry name" value="M56_BlaR1_MecR1_like"/>
    <property type="match status" value="1"/>
</dbReference>